<dbReference type="AlphaFoldDB" id="A0A6D2I2R3"/>
<feature type="compositionally biased region" description="Low complexity" evidence="1">
    <location>
        <begin position="10"/>
        <end position="26"/>
    </location>
</feature>
<evidence type="ECO:0000256" key="1">
    <source>
        <dbReference type="SAM" id="MobiDB-lite"/>
    </source>
</evidence>
<evidence type="ECO:0000313" key="2">
    <source>
        <dbReference type="EMBL" id="CAA7022701.1"/>
    </source>
</evidence>
<gene>
    <name evidence="2" type="ORF">MERR_LOCUS9936</name>
</gene>
<sequence>MSGVSGGGVPPASSATGGDVLPTSGVSGVGVTGASGARQDSQSVLEYYGRVPFQKLVSKLGVLDLHSPA</sequence>
<comment type="caution">
    <text evidence="2">The sequence shown here is derived from an EMBL/GenBank/DDBJ whole genome shotgun (WGS) entry which is preliminary data.</text>
</comment>
<proteinExistence type="predicted"/>
<accession>A0A6D2I2R3</accession>
<dbReference type="EMBL" id="CACVBM020000721">
    <property type="protein sequence ID" value="CAA7022701.1"/>
    <property type="molecule type" value="Genomic_DNA"/>
</dbReference>
<organism evidence="2 3">
    <name type="scientific">Microthlaspi erraticum</name>
    <dbReference type="NCBI Taxonomy" id="1685480"/>
    <lineage>
        <taxon>Eukaryota</taxon>
        <taxon>Viridiplantae</taxon>
        <taxon>Streptophyta</taxon>
        <taxon>Embryophyta</taxon>
        <taxon>Tracheophyta</taxon>
        <taxon>Spermatophyta</taxon>
        <taxon>Magnoliopsida</taxon>
        <taxon>eudicotyledons</taxon>
        <taxon>Gunneridae</taxon>
        <taxon>Pentapetalae</taxon>
        <taxon>rosids</taxon>
        <taxon>malvids</taxon>
        <taxon>Brassicales</taxon>
        <taxon>Brassicaceae</taxon>
        <taxon>Coluteocarpeae</taxon>
        <taxon>Microthlaspi</taxon>
    </lineage>
</organism>
<keyword evidence="3" id="KW-1185">Reference proteome</keyword>
<dbReference type="Proteomes" id="UP000467841">
    <property type="component" value="Unassembled WGS sequence"/>
</dbReference>
<reference evidence="2" key="1">
    <citation type="submission" date="2020-01" db="EMBL/GenBank/DDBJ databases">
        <authorList>
            <person name="Mishra B."/>
        </authorList>
    </citation>
    <scope>NUCLEOTIDE SEQUENCE [LARGE SCALE GENOMIC DNA]</scope>
</reference>
<evidence type="ECO:0000313" key="3">
    <source>
        <dbReference type="Proteomes" id="UP000467841"/>
    </source>
</evidence>
<feature type="region of interest" description="Disordered" evidence="1">
    <location>
        <begin position="1"/>
        <end position="40"/>
    </location>
</feature>
<name>A0A6D2I2R3_9BRAS</name>
<protein>
    <submittedName>
        <fullName evidence="2">Uncharacterized protein</fullName>
    </submittedName>
</protein>